<evidence type="ECO:0000313" key="4">
    <source>
        <dbReference type="Proteomes" id="UP000298327"/>
    </source>
</evidence>
<feature type="signal peptide" evidence="2">
    <location>
        <begin position="1"/>
        <end position="32"/>
    </location>
</feature>
<reference evidence="3 4" key="1">
    <citation type="submission" date="2019-02" db="EMBL/GenBank/DDBJ databases">
        <title>Genome sequencing of the rare red list fungi Dentipellis fragilis.</title>
        <authorList>
            <person name="Buettner E."/>
            <person name="Kellner H."/>
        </authorList>
    </citation>
    <scope>NUCLEOTIDE SEQUENCE [LARGE SCALE GENOMIC DNA]</scope>
    <source>
        <strain evidence="3 4">DSM 105465</strain>
    </source>
</reference>
<dbReference type="Proteomes" id="UP000298327">
    <property type="component" value="Unassembled WGS sequence"/>
</dbReference>
<accession>A0A4Y9YC74</accession>
<feature type="region of interest" description="Disordered" evidence="1">
    <location>
        <begin position="125"/>
        <end position="148"/>
    </location>
</feature>
<organism evidence="3 4">
    <name type="scientific">Dentipellis fragilis</name>
    <dbReference type="NCBI Taxonomy" id="205917"/>
    <lineage>
        <taxon>Eukaryota</taxon>
        <taxon>Fungi</taxon>
        <taxon>Dikarya</taxon>
        <taxon>Basidiomycota</taxon>
        <taxon>Agaricomycotina</taxon>
        <taxon>Agaricomycetes</taxon>
        <taxon>Russulales</taxon>
        <taxon>Hericiaceae</taxon>
        <taxon>Dentipellis</taxon>
    </lineage>
</organism>
<evidence type="ECO:0000256" key="2">
    <source>
        <dbReference type="SAM" id="SignalP"/>
    </source>
</evidence>
<dbReference type="EMBL" id="SEOQ01000642">
    <property type="protein sequence ID" value="TFY59071.1"/>
    <property type="molecule type" value="Genomic_DNA"/>
</dbReference>
<gene>
    <name evidence="3" type="ORF">EVG20_g7923</name>
</gene>
<proteinExistence type="predicted"/>
<sequence length="203" mass="22289">MLHVYLFRSFLRLDGSLILWFIRLFFLDPCELMKIGCAHAGLYLALVCPYSVCFSAQGSEDATVPVAKYISGKSSHNPRIRLGKARDRLQVSAPQPRDVGIDLSRLLVTGHAIFTENPCRKPVASRRAASASQPHVSHPGTPCDSHTQSRLTLDSLRLMDGIAVDDSVDESGVRLRRYLDTLWIAKSTSANACVASPRDHGTA</sequence>
<dbReference type="AlphaFoldDB" id="A0A4Y9YC74"/>
<keyword evidence="2" id="KW-0732">Signal</keyword>
<evidence type="ECO:0000313" key="3">
    <source>
        <dbReference type="EMBL" id="TFY59071.1"/>
    </source>
</evidence>
<evidence type="ECO:0000256" key="1">
    <source>
        <dbReference type="SAM" id="MobiDB-lite"/>
    </source>
</evidence>
<comment type="caution">
    <text evidence="3">The sequence shown here is derived from an EMBL/GenBank/DDBJ whole genome shotgun (WGS) entry which is preliminary data.</text>
</comment>
<name>A0A4Y9YC74_9AGAM</name>
<feature type="chain" id="PRO_5021484858" evidence="2">
    <location>
        <begin position="33"/>
        <end position="203"/>
    </location>
</feature>
<protein>
    <submittedName>
        <fullName evidence="3">Uncharacterized protein</fullName>
    </submittedName>
</protein>
<keyword evidence="4" id="KW-1185">Reference proteome</keyword>